<keyword evidence="1" id="KW-1133">Transmembrane helix</keyword>
<reference evidence="2 3" key="1">
    <citation type="journal article" date="2015" name="Genome Announc.">
        <title>Expanding the biotechnology potential of lactobacilli through comparative genomics of 213 strains and associated genera.</title>
        <authorList>
            <person name="Sun Z."/>
            <person name="Harris H.M."/>
            <person name="McCann A."/>
            <person name="Guo C."/>
            <person name="Argimon S."/>
            <person name="Zhang W."/>
            <person name="Yang X."/>
            <person name="Jeffery I.B."/>
            <person name="Cooney J.C."/>
            <person name="Kagawa T.F."/>
            <person name="Liu W."/>
            <person name="Song Y."/>
            <person name="Salvetti E."/>
            <person name="Wrobel A."/>
            <person name="Rasinkangas P."/>
            <person name="Parkhill J."/>
            <person name="Rea M.C."/>
            <person name="O'Sullivan O."/>
            <person name="Ritari J."/>
            <person name="Douillard F.P."/>
            <person name="Paul Ross R."/>
            <person name="Yang R."/>
            <person name="Briner A.E."/>
            <person name="Felis G.E."/>
            <person name="de Vos W.M."/>
            <person name="Barrangou R."/>
            <person name="Klaenhammer T.R."/>
            <person name="Caufield P.W."/>
            <person name="Cui Y."/>
            <person name="Zhang H."/>
            <person name="O'Toole P.W."/>
        </authorList>
    </citation>
    <scope>NUCLEOTIDE SEQUENCE [LARGE SCALE GENOMIC DNA]</scope>
    <source>
        <strain evidence="2 3">JCM 17158</strain>
    </source>
</reference>
<comment type="caution">
    <text evidence="2">The sequence shown here is derived from an EMBL/GenBank/DDBJ whole genome shotgun (WGS) entry which is preliminary data.</text>
</comment>
<accession>A0A0R1JKU8</accession>
<sequence length="59" mass="6369">MKNAQAVMSIGTLICALSPVATSSMTIRYPLFIVGAIVIAIGAYDYRHAKRAQAKEEAR</sequence>
<evidence type="ECO:0000313" key="2">
    <source>
        <dbReference type="EMBL" id="KRK71771.1"/>
    </source>
</evidence>
<dbReference type="EMBL" id="AZDJ01000026">
    <property type="protein sequence ID" value="KRK71771.1"/>
    <property type="molecule type" value="Genomic_DNA"/>
</dbReference>
<dbReference type="STRING" id="1291734.FD02_GL002016"/>
<dbReference type="Proteomes" id="UP000051804">
    <property type="component" value="Unassembled WGS sequence"/>
</dbReference>
<feature type="transmembrane region" description="Helical" evidence="1">
    <location>
        <begin position="32"/>
        <end position="49"/>
    </location>
</feature>
<gene>
    <name evidence="2" type="ORF">FD02_GL002016</name>
</gene>
<evidence type="ECO:0000256" key="1">
    <source>
        <dbReference type="SAM" id="Phobius"/>
    </source>
</evidence>
<evidence type="ECO:0000313" key="3">
    <source>
        <dbReference type="Proteomes" id="UP000051804"/>
    </source>
</evidence>
<name>A0A0R1JKU8_9LACO</name>
<dbReference type="RefSeq" id="WP_054722641.1">
    <property type="nucleotide sequence ID" value="NZ_AZDJ01000026.1"/>
</dbReference>
<protein>
    <submittedName>
        <fullName evidence="2">Uncharacterized protein</fullName>
    </submittedName>
</protein>
<dbReference type="AlphaFoldDB" id="A0A0R1JKU8"/>
<keyword evidence="3" id="KW-1185">Reference proteome</keyword>
<keyword evidence="1" id="KW-0472">Membrane</keyword>
<organism evidence="2 3">
    <name type="scientific">Lacticaseibacillus nasuensis JCM 17158</name>
    <dbReference type="NCBI Taxonomy" id="1291734"/>
    <lineage>
        <taxon>Bacteria</taxon>
        <taxon>Bacillati</taxon>
        <taxon>Bacillota</taxon>
        <taxon>Bacilli</taxon>
        <taxon>Lactobacillales</taxon>
        <taxon>Lactobacillaceae</taxon>
        <taxon>Lacticaseibacillus</taxon>
    </lineage>
</organism>
<dbReference type="PATRIC" id="fig|1291734.4.peg.2067"/>
<proteinExistence type="predicted"/>
<keyword evidence="1" id="KW-0812">Transmembrane</keyword>